<dbReference type="GO" id="GO:0000287">
    <property type="term" value="F:magnesium ion binding"/>
    <property type="evidence" value="ECO:0007669"/>
    <property type="project" value="UniProtKB-UniRule"/>
</dbReference>
<dbReference type="GO" id="GO:0008776">
    <property type="term" value="F:acetate kinase activity"/>
    <property type="evidence" value="ECO:0007669"/>
    <property type="project" value="UniProtKB-UniRule"/>
</dbReference>
<evidence type="ECO:0000256" key="4">
    <source>
        <dbReference type="ARBA" id="ARBA00022741"/>
    </source>
</evidence>
<dbReference type="UniPathway" id="UPA00340">
    <property type="reaction ID" value="UER00458"/>
</dbReference>
<dbReference type="RefSeq" id="WP_091791037.1">
    <property type="nucleotide sequence ID" value="NZ_FNAF01000002.1"/>
</dbReference>
<feature type="binding site" evidence="7">
    <location>
        <position position="14"/>
    </location>
    <ligand>
        <name>ATP</name>
        <dbReference type="ChEBI" id="CHEBI:30616"/>
    </ligand>
</feature>
<evidence type="ECO:0000256" key="2">
    <source>
        <dbReference type="ARBA" id="ARBA00022490"/>
    </source>
</evidence>
<dbReference type="Proteomes" id="UP000198995">
    <property type="component" value="Unassembled WGS sequence"/>
</dbReference>
<feature type="active site" description="Proton donor/acceptor" evidence="7">
    <location>
        <position position="148"/>
    </location>
</feature>
<dbReference type="PANTHER" id="PTHR21060:SF20">
    <property type="entry name" value="BUTYRATE KINASE 1-RELATED"/>
    <property type="match status" value="1"/>
</dbReference>
<dbReference type="OrthoDB" id="9802453at2"/>
<reference evidence="9 10" key="1">
    <citation type="submission" date="2016-10" db="EMBL/GenBank/DDBJ databases">
        <authorList>
            <person name="de Groot N.N."/>
        </authorList>
    </citation>
    <scope>NUCLEOTIDE SEQUENCE [LARGE SCALE GENOMIC DNA]</scope>
    <source>
        <strain evidence="9 10">DSM 20475</strain>
    </source>
</reference>
<dbReference type="GO" id="GO:0005524">
    <property type="term" value="F:ATP binding"/>
    <property type="evidence" value="ECO:0007669"/>
    <property type="project" value="UniProtKB-KW"/>
</dbReference>
<evidence type="ECO:0000256" key="1">
    <source>
        <dbReference type="ARBA" id="ARBA00008748"/>
    </source>
</evidence>
<proteinExistence type="inferred from homology"/>
<dbReference type="Gene3D" id="3.30.420.40">
    <property type="match status" value="2"/>
</dbReference>
<feature type="binding site" evidence="7">
    <location>
        <begin position="331"/>
        <end position="335"/>
    </location>
    <ligand>
        <name>ATP</name>
        <dbReference type="ChEBI" id="CHEBI:30616"/>
    </ligand>
</feature>
<dbReference type="STRING" id="2741.SAMN04489866_1025"/>
<dbReference type="InterPro" id="IPR000890">
    <property type="entry name" value="Aliphatic_acid_kin_short-chain"/>
</dbReference>
<dbReference type="PIRSF" id="PIRSF000722">
    <property type="entry name" value="Acetate_prop_kin"/>
    <property type="match status" value="1"/>
</dbReference>
<feature type="site" description="Transition state stabilizer" evidence="7">
    <location>
        <position position="241"/>
    </location>
</feature>
<organism evidence="9 10">
    <name type="scientific">Peptococcus niger</name>
    <dbReference type="NCBI Taxonomy" id="2741"/>
    <lineage>
        <taxon>Bacteria</taxon>
        <taxon>Bacillati</taxon>
        <taxon>Bacillota</taxon>
        <taxon>Clostridia</taxon>
        <taxon>Eubacteriales</taxon>
        <taxon>Peptococcaceae</taxon>
        <taxon>Peptococcus</taxon>
    </lineage>
</organism>
<dbReference type="PROSITE" id="PS01076">
    <property type="entry name" value="ACETATE_KINASE_2"/>
    <property type="match status" value="1"/>
</dbReference>
<comment type="cofactor">
    <cofactor evidence="7">
        <name>Mg(2+)</name>
        <dbReference type="ChEBI" id="CHEBI:18420"/>
    </cofactor>
    <cofactor evidence="7">
        <name>Mn(2+)</name>
        <dbReference type="ChEBI" id="CHEBI:29035"/>
    </cofactor>
    <text evidence="7">Mg(2+). Can also accept Mn(2+).</text>
</comment>
<sequence length="414" mass="45589">MLVLVINSGSSSLKFQLLDMETEEVISKGVVERIGSRQKANITLQAKGLKVKEEQDIPNHRVAVARVVDGLLIGELSVLNSLEEIGVVGHRVVQGGTTFDHAICLDKNVISKIRQYSSIAPLHNPPALAGIVACQAHMPGIPQVAVFDTAFHHTMNQEHYMYGINYEDYEKFGVRRYGAHGTSHKYVANELAKAMGKDIRDLKLITCHLGNGASITAVEGGQVVTTSMGFTPLEGLMMGTRSGDIDAAAVLFLMEHKQMDVIQTDDYLNKQCGLLGISGISNDFRDIEAAMDEGNERATLAYNMFVLKVREYIGRYVALMNGVDGIVFTAGIGENDDRVRASICRDLDYLGIEIDESKNAGCRERRELTKEGARVRTFVIPTNEELAIARETIESLIKYPCDCLSKDDVQDDDF</sequence>
<feature type="binding site" evidence="7">
    <location>
        <position position="384"/>
    </location>
    <ligand>
        <name>Mg(2+)</name>
        <dbReference type="ChEBI" id="CHEBI:18420"/>
    </ligand>
</feature>
<dbReference type="AlphaFoldDB" id="A0A1G6SZ09"/>
<accession>A0A1G6SZ09</accession>
<evidence type="ECO:0000256" key="5">
    <source>
        <dbReference type="ARBA" id="ARBA00022777"/>
    </source>
</evidence>
<keyword evidence="7" id="KW-0479">Metal-binding</keyword>
<gene>
    <name evidence="7" type="primary">ackA</name>
    <name evidence="9" type="ORF">SAMN04489866_1025</name>
</gene>
<dbReference type="InterPro" id="IPR004372">
    <property type="entry name" value="Ac/propionate_kinase"/>
</dbReference>
<dbReference type="PROSITE" id="PS01075">
    <property type="entry name" value="ACETATE_KINASE_1"/>
    <property type="match status" value="1"/>
</dbReference>
<evidence type="ECO:0000256" key="7">
    <source>
        <dbReference type="HAMAP-Rule" id="MF_00020"/>
    </source>
</evidence>
<dbReference type="InterPro" id="IPR043129">
    <property type="entry name" value="ATPase_NBD"/>
</dbReference>
<feature type="site" description="Transition state stabilizer" evidence="7">
    <location>
        <position position="180"/>
    </location>
</feature>
<keyword evidence="2 7" id="KW-0963">Cytoplasm</keyword>
<keyword evidence="10" id="KW-1185">Reference proteome</keyword>
<keyword evidence="4 7" id="KW-0547">Nucleotide-binding</keyword>
<dbReference type="EC" id="2.7.2.1" evidence="7"/>
<keyword evidence="6 7" id="KW-0067">ATP-binding</keyword>
<evidence type="ECO:0000256" key="8">
    <source>
        <dbReference type="RuleBase" id="RU003835"/>
    </source>
</evidence>
<dbReference type="GO" id="GO:0006083">
    <property type="term" value="P:acetate metabolic process"/>
    <property type="evidence" value="ECO:0007669"/>
    <property type="project" value="TreeGrafter"/>
</dbReference>
<dbReference type="PRINTS" id="PR00471">
    <property type="entry name" value="ACETATEKNASE"/>
</dbReference>
<protein>
    <recommendedName>
        <fullName evidence="7">Acetate kinase</fullName>
        <ecNumber evidence="7">2.7.2.1</ecNumber>
    </recommendedName>
    <alternativeName>
        <fullName evidence="7">Acetokinase</fullName>
    </alternativeName>
</protein>
<comment type="function">
    <text evidence="7">Catalyzes the formation of acetyl phosphate from acetate and ATP. Can also catalyze the reverse reaction.</text>
</comment>
<comment type="similarity">
    <text evidence="1 7 8">Belongs to the acetokinase family.</text>
</comment>
<dbReference type="Pfam" id="PF00871">
    <property type="entry name" value="Acetate_kinase"/>
    <property type="match status" value="1"/>
</dbReference>
<feature type="binding site" evidence="7">
    <location>
        <position position="91"/>
    </location>
    <ligand>
        <name>substrate</name>
    </ligand>
</feature>
<evidence type="ECO:0000313" key="9">
    <source>
        <dbReference type="EMBL" id="SDD22142.1"/>
    </source>
</evidence>
<dbReference type="NCBIfam" id="TIGR00016">
    <property type="entry name" value="ackA"/>
    <property type="match status" value="1"/>
</dbReference>
<keyword evidence="7" id="KW-0460">Magnesium</keyword>
<comment type="subcellular location">
    <subcellularLocation>
        <location evidence="7">Cytoplasm</location>
    </subcellularLocation>
</comment>
<evidence type="ECO:0000313" key="10">
    <source>
        <dbReference type="Proteomes" id="UP000198995"/>
    </source>
</evidence>
<dbReference type="CDD" id="cd24010">
    <property type="entry name" value="ASKHA_NBD_AcK_PK"/>
    <property type="match status" value="1"/>
</dbReference>
<comment type="subunit">
    <text evidence="7">Homodimer.</text>
</comment>
<feature type="binding site" evidence="7">
    <location>
        <begin position="208"/>
        <end position="212"/>
    </location>
    <ligand>
        <name>ATP</name>
        <dbReference type="ChEBI" id="CHEBI:30616"/>
    </ligand>
</feature>
<feature type="binding site" evidence="7">
    <location>
        <begin position="283"/>
        <end position="285"/>
    </location>
    <ligand>
        <name>ATP</name>
        <dbReference type="ChEBI" id="CHEBI:30616"/>
    </ligand>
</feature>
<dbReference type="SUPFAM" id="SSF53067">
    <property type="entry name" value="Actin-like ATPase domain"/>
    <property type="match status" value="2"/>
</dbReference>
<dbReference type="PANTHER" id="PTHR21060">
    <property type="entry name" value="ACETATE KINASE"/>
    <property type="match status" value="1"/>
</dbReference>
<evidence type="ECO:0000256" key="6">
    <source>
        <dbReference type="ARBA" id="ARBA00022840"/>
    </source>
</evidence>
<keyword evidence="3 7" id="KW-0808">Transferase</keyword>
<name>A0A1G6SZ09_PEPNI</name>
<dbReference type="EMBL" id="FNAF01000002">
    <property type="protein sequence ID" value="SDD22142.1"/>
    <property type="molecule type" value="Genomic_DNA"/>
</dbReference>
<dbReference type="HAMAP" id="MF_00020">
    <property type="entry name" value="Acetate_kinase"/>
    <property type="match status" value="1"/>
</dbReference>
<dbReference type="GO" id="GO:0006085">
    <property type="term" value="P:acetyl-CoA biosynthetic process"/>
    <property type="evidence" value="ECO:0007669"/>
    <property type="project" value="UniProtKB-UniRule"/>
</dbReference>
<dbReference type="InterPro" id="IPR023865">
    <property type="entry name" value="Aliphatic_acid_kinase_CS"/>
</dbReference>
<feature type="binding site" evidence="7">
    <location>
        <position position="7"/>
    </location>
    <ligand>
        <name>Mg(2+)</name>
        <dbReference type="ChEBI" id="CHEBI:18420"/>
    </ligand>
</feature>
<evidence type="ECO:0000256" key="3">
    <source>
        <dbReference type="ARBA" id="ARBA00022679"/>
    </source>
</evidence>
<comment type="pathway">
    <text evidence="7">Metabolic intermediate biosynthesis; acetyl-CoA biosynthesis; acetyl-CoA from acetate: step 1/2.</text>
</comment>
<dbReference type="GO" id="GO:0005737">
    <property type="term" value="C:cytoplasm"/>
    <property type="evidence" value="ECO:0007669"/>
    <property type="project" value="UniProtKB-SubCell"/>
</dbReference>
<comment type="catalytic activity">
    <reaction evidence="7">
        <text>acetate + ATP = acetyl phosphate + ADP</text>
        <dbReference type="Rhea" id="RHEA:11352"/>
        <dbReference type="ChEBI" id="CHEBI:22191"/>
        <dbReference type="ChEBI" id="CHEBI:30089"/>
        <dbReference type="ChEBI" id="CHEBI:30616"/>
        <dbReference type="ChEBI" id="CHEBI:456216"/>
        <dbReference type="EC" id="2.7.2.1"/>
    </reaction>
</comment>
<keyword evidence="5 7" id="KW-0418">Kinase</keyword>